<gene>
    <name evidence="2" type="ORF">NBZ79_05100</name>
</gene>
<evidence type="ECO:0000313" key="2">
    <source>
        <dbReference type="EMBL" id="USG62356.1"/>
    </source>
</evidence>
<accession>A0ABY4W668</accession>
<dbReference type="CDD" id="cd03454">
    <property type="entry name" value="YdeM"/>
    <property type="match status" value="1"/>
</dbReference>
<name>A0ABY4W668_9PROT</name>
<dbReference type="RefSeq" id="WP_251936053.1">
    <property type="nucleotide sequence ID" value="NZ_CP098747.1"/>
</dbReference>
<protein>
    <submittedName>
        <fullName evidence="2">MaoC family dehydratase</fullName>
    </submittedName>
</protein>
<dbReference type="Pfam" id="PF01575">
    <property type="entry name" value="MaoC_dehydratas"/>
    <property type="match status" value="1"/>
</dbReference>
<proteinExistence type="predicted"/>
<dbReference type="PANTHER" id="PTHR43664">
    <property type="entry name" value="MONOAMINE OXIDASE-RELATED"/>
    <property type="match status" value="1"/>
</dbReference>
<dbReference type="InterPro" id="IPR052342">
    <property type="entry name" value="MCH/BMMD"/>
</dbReference>
<dbReference type="InterPro" id="IPR002539">
    <property type="entry name" value="MaoC-like_dom"/>
</dbReference>
<evidence type="ECO:0000313" key="3">
    <source>
        <dbReference type="Proteomes" id="UP001056291"/>
    </source>
</evidence>
<dbReference type="PANTHER" id="PTHR43664:SF1">
    <property type="entry name" value="BETA-METHYLMALYL-COA DEHYDRATASE"/>
    <property type="match status" value="1"/>
</dbReference>
<sequence>MLYWEDFTVGRKMEFGAMEVTEEEVIEYATEFDPQPFHIDKEAASEHYFGGIIASGWHTAAMCMRMMVDGYLNNSATMGSPGVEQLRWKKPVRPGETLHVTAEITDRSLPKSKPELGFVKFSHVVCNQDGEVKMTMISSGMFLRKPSKISVREISQ</sequence>
<keyword evidence="3" id="KW-1185">Reference proteome</keyword>
<dbReference type="EMBL" id="CP098747">
    <property type="protein sequence ID" value="USG62356.1"/>
    <property type="molecule type" value="Genomic_DNA"/>
</dbReference>
<organism evidence="2 3">
    <name type="scientific">Sneathiella marina</name>
    <dbReference type="NCBI Taxonomy" id="2950108"/>
    <lineage>
        <taxon>Bacteria</taxon>
        <taxon>Pseudomonadati</taxon>
        <taxon>Pseudomonadota</taxon>
        <taxon>Alphaproteobacteria</taxon>
        <taxon>Sneathiellales</taxon>
        <taxon>Sneathiellaceae</taxon>
        <taxon>Sneathiella</taxon>
    </lineage>
</organism>
<feature type="domain" description="MaoC-like" evidence="1">
    <location>
        <begin position="9"/>
        <end position="107"/>
    </location>
</feature>
<dbReference type="InterPro" id="IPR029069">
    <property type="entry name" value="HotDog_dom_sf"/>
</dbReference>
<dbReference type="SUPFAM" id="SSF54637">
    <property type="entry name" value="Thioesterase/thiol ester dehydrase-isomerase"/>
    <property type="match status" value="1"/>
</dbReference>
<dbReference type="Proteomes" id="UP001056291">
    <property type="component" value="Chromosome"/>
</dbReference>
<reference evidence="2" key="1">
    <citation type="submission" date="2022-06" db="EMBL/GenBank/DDBJ databases">
        <title>Sneathiella actinostolidae sp. nov., isolated from a sea anemonein the Western Pacific Ocean.</title>
        <authorList>
            <person name="Wei M.J."/>
        </authorList>
    </citation>
    <scope>NUCLEOTIDE SEQUENCE</scope>
    <source>
        <strain evidence="2">PHK-P5</strain>
    </source>
</reference>
<evidence type="ECO:0000259" key="1">
    <source>
        <dbReference type="Pfam" id="PF01575"/>
    </source>
</evidence>
<dbReference type="Gene3D" id="3.10.129.10">
    <property type="entry name" value="Hotdog Thioesterase"/>
    <property type="match status" value="1"/>
</dbReference>